<accession>A0A8J3JA88</accession>
<reference evidence="2" key="1">
    <citation type="submission" date="2021-01" db="EMBL/GenBank/DDBJ databases">
        <title>Whole genome shotgun sequence of Actinocatenispora rupis NBRC 107355.</title>
        <authorList>
            <person name="Komaki H."/>
            <person name="Tamura T."/>
        </authorList>
    </citation>
    <scope>NUCLEOTIDE SEQUENCE</scope>
    <source>
        <strain evidence="2">NBRC 107355</strain>
    </source>
</reference>
<evidence type="ECO:0000256" key="1">
    <source>
        <dbReference type="SAM" id="MobiDB-lite"/>
    </source>
</evidence>
<evidence type="ECO:0000313" key="3">
    <source>
        <dbReference type="Proteomes" id="UP000612808"/>
    </source>
</evidence>
<organism evidence="2 3">
    <name type="scientific">Actinocatenispora rupis</name>
    <dbReference type="NCBI Taxonomy" id="519421"/>
    <lineage>
        <taxon>Bacteria</taxon>
        <taxon>Bacillati</taxon>
        <taxon>Actinomycetota</taxon>
        <taxon>Actinomycetes</taxon>
        <taxon>Micromonosporales</taxon>
        <taxon>Micromonosporaceae</taxon>
        <taxon>Actinocatenispora</taxon>
    </lineage>
</organism>
<keyword evidence="3" id="KW-1185">Reference proteome</keyword>
<feature type="region of interest" description="Disordered" evidence="1">
    <location>
        <begin position="95"/>
        <end position="131"/>
    </location>
</feature>
<feature type="compositionally biased region" description="Basic residues" evidence="1">
    <location>
        <begin position="109"/>
        <end position="124"/>
    </location>
</feature>
<dbReference type="EMBL" id="BOMB01000032">
    <property type="protein sequence ID" value="GID14710.1"/>
    <property type="molecule type" value="Genomic_DNA"/>
</dbReference>
<name>A0A8J3JA88_9ACTN</name>
<protein>
    <submittedName>
        <fullName evidence="2">Uncharacterized protein</fullName>
    </submittedName>
</protein>
<dbReference type="AlphaFoldDB" id="A0A8J3JA88"/>
<gene>
    <name evidence="2" type="ORF">Aru02nite_55990</name>
</gene>
<sequence length="131" mass="14490">MAALGELPRTGDIRPFRHPLGSVVPRWELFGVPGLDVSHWADWYRGGAMDSSVVEANVRVCATCKKPVRALDRAEYTPQRAVLIVERGLCMCATTPEEKKPPAAETKKPARATRSRTTTTRRRRTADTAST</sequence>
<feature type="compositionally biased region" description="Basic and acidic residues" evidence="1">
    <location>
        <begin position="96"/>
        <end position="108"/>
    </location>
</feature>
<proteinExistence type="predicted"/>
<comment type="caution">
    <text evidence="2">The sequence shown here is derived from an EMBL/GenBank/DDBJ whole genome shotgun (WGS) entry which is preliminary data.</text>
</comment>
<dbReference type="Proteomes" id="UP000612808">
    <property type="component" value="Unassembled WGS sequence"/>
</dbReference>
<evidence type="ECO:0000313" key="2">
    <source>
        <dbReference type="EMBL" id="GID14710.1"/>
    </source>
</evidence>